<keyword evidence="2" id="KW-1185">Reference proteome</keyword>
<protein>
    <submittedName>
        <fullName evidence="1">Uncharacterized protein</fullName>
    </submittedName>
</protein>
<proteinExistence type="predicted"/>
<accession>A0A835R305</accession>
<dbReference type="EMBL" id="JADCNL010000005">
    <property type="protein sequence ID" value="KAG0481184.1"/>
    <property type="molecule type" value="Genomic_DNA"/>
</dbReference>
<evidence type="ECO:0000313" key="1">
    <source>
        <dbReference type="EMBL" id="KAG0481184.1"/>
    </source>
</evidence>
<dbReference type="AlphaFoldDB" id="A0A835R305"/>
<sequence>MHFSTFFSFALKVEGMIETDIRKVDDDRYFGWKLVMRGKMHFSTFFSFALKVEGMIETDIHKVDDDRYFALILLCRAHPALILLCSAHPLANGNDLLDLESTVAFAADDVLAVPKDVHEKEKFTEIGSRASQKLLGLGVE</sequence>
<organism evidence="1 2">
    <name type="scientific">Vanilla planifolia</name>
    <name type="common">Vanilla</name>
    <dbReference type="NCBI Taxonomy" id="51239"/>
    <lineage>
        <taxon>Eukaryota</taxon>
        <taxon>Viridiplantae</taxon>
        <taxon>Streptophyta</taxon>
        <taxon>Embryophyta</taxon>
        <taxon>Tracheophyta</taxon>
        <taxon>Spermatophyta</taxon>
        <taxon>Magnoliopsida</taxon>
        <taxon>Liliopsida</taxon>
        <taxon>Asparagales</taxon>
        <taxon>Orchidaceae</taxon>
        <taxon>Vanilloideae</taxon>
        <taxon>Vanilleae</taxon>
        <taxon>Vanilla</taxon>
    </lineage>
</organism>
<evidence type="ECO:0000313" key="2">
    <source>
        <dbReference type="Proteomes" id="UP000636800"/>
    </source>
</evidence>
<reference evidence="1 2" key="1">
    <citation type="journal article" date="2020" name="Nat. Food">
        <title>A phased Vanilla planifolia genome enables genetic improvement of flavour and production.</title>
        <authorList>
            <person name="Hasing T."/>
            <person name="Tang H."/>
            <person name="Brym M."/>
            <person name="Khazi F."/>
            <person name="Huang T."/>
            <person name="Chambers A.H."/>
        </authorList>
    </citation>
    <scope>NUCLEOTIDE SEQUENCE [LARGE SCALE GENOMIC DNA]</scope>
    <source>
        <tissue evidence="1">Leaf</tissue>
    </source>
</reference>
<comment type="caution">
    <text evidence="1">The sequence shown here is derived from an EMBL/GenBank/DDBJ whole genome shotgun (WGS) entry which is preliminary data.</text>
</comment>
<dbReference type="Proteomes" id="UP000636800">
    <property type="component" value="Chromosome 5"/>
</dbReference>
<gene>
    <name evidence="1" type="ORF">HPP92_012042</name>
</gene>
<dbReference type="OrthoDB" id="28112at2759"/>
<name>A0A835R305_VANPL</name>